<keyword evidence="2" id="KW-1185">Reference proteome</keyword>
<evidence type="ECO:0000313" key="1">
    <source>
        <dbReference type="EMBL" id="KAK9319663.1"/>
    </source>
</evidence>
<dbReference type="EMBL" id="MU970170">
    <property type="protein sequence ID" value="KAK9319663.1"/>
    <property type="molecule type" value="Genomic_DNA"/>
</dbReference>
<reference evidence="2" key="1">
    <citation type="journal article" date="2024" name="Front. Bioeng. Biotechnol.">
        <title>Genome-scale model development and genomic sequencing of the oleaginous clade Lipomyces.</title>
        <authorList>
            <person name="Czajka J.J."/>
            <person name="Han Y."/>
            <person name="Kim J."/>
            <person name="Mondo S.J."/>
            <person name="Hofstad B.A."/>
            <person name="Robles A."/>
            <person name="Haridas S."/>
            <person name="Riley R."/>
            <person name="LaButti K."/>
            <person name="Pangilinan J."/>
            <person name="Andreopoulos W."/>
            <person name="Lipzen A."/>
            <person name="Yan J."/>
            <person name="Wang M."/>
            <person name="Ng V."/>
            <person name="Grigoriev I.V."/>
            <person name="Spatafora J.W."/>
            <person name="Magnuson J.K."/>
            <person name="Baker S.E."/>
            <person name="Pomraning K.R."/>
        </authorList>
    </citation>
    <scope>NUCLEOTIDE SEQUENCE [LARGE SCALE GENOMIC DNA]</scope>
    <source>
        <strain evidence="2">CBS 10300</strain>
    </source>
</reference>
<accession>A0ACC3TEN5</accession>
<gene>
    <name evidence="1" type="ORF">V1517DRAFT_33294</name>
</gene>
<organism evidence="1 2">
    <name type="scientific">Lipomyces orientalis</name>
    <dbReference type="NCBI Taxonomy" id="1233043"/>
    <lineage>
        <taxon>Eukaryota</taxon>
        <taxon>Fungi</taxon>
        <taxon>Dikarya</taxon>
        <taxon>Ascomycota</taxon>
        <taxon>Saccharomycotina</taxon>
        <taxon>Lipomycetes</taxon>
        <taxon>Lipomycetales</taxon>
        <taxon>Lipomycetaceae</taxon>
        <taxon>Lipomyces</taxon>
    </lineage>
</organism>
<dbReference type="Proteomes" id="UP001489719">
    <property type="component" value="Unassembled WGS sequence"/>
</dbReference>
<protein>
    <submittedName>
        <fullName evidence="1">Uncharacterized protein</fullName>
    </submittedName>
</protein>
<sequence>MAPIIHTAAITSGASSSYSPTRSRTESPDVLPPSSPHNLGNVHDNLLLQRGRRVSDTRKDTIPGESPADHEIDAIVARISARHAVRGVIVIDMEKGGIIRSSMIDVDGGGVILGKNRTRSGESSVEGSIRAERNEGEEEGDSDLVAKYAAICVQFVKTGGEVVSQFFEEDDDLKLLRLRTKEHELTIVPDSRFILAVIHDVQAK</sequence>
<proteinExistence type="predicted"/>
<evidence type="ECO:0000313" key="2">
    <source>
        <dbReference type="Proteomes" id="UP001489719"/>
    </source>
</evidence>
<comment type="caution">
    <text evidence="1">The sequence shown here is derived from an EMBL/GenBank/DDBJ whole genome shotgun (WGS) entry which is preliminary data.</text>
</comment>
<name>A0ACC3TEN5_9ASCO</name>